<accession>A0ACB8S3D1</accession>
<reference evidence="1" key="2">
    <citation type="journal article" date="2022" name="New Phytol.">
        <title>Evolutionary transition to the ectomycorrhizal habit in the genomes of a hyperdiverse lineage of mushroom-forming fungi.</title>
        <authorList>
            <person name="Looney B."/>
            <person name="Miyauchi S."/>
            <person name="Morin E."/>
            <person name="Drula E."/>
            <person name="Courty P.E."/>
            <person name="Kohler A."/>
            <person name="Kuo A."/>
            <person name="LaButti K."/>
            <person name="Pangilinan J."/>
            <person name="Lipzen A."/>
            <person name="Riley R."/>
            <person name="Andreopoulos W."/>
            <person name="He G."/>
            <person name="Johnson J."/>
            <person name="Nolan M."/>
            <person name="Tritt A."/>
            <person name="Barry K.W."/>
            <person name="Grigoriev I.V."/>
            <person name="Nagy L.G."/>
            <person name="Hibbett D."/>
            <person name="Henrissat B."/>
            <person name="Matheny P.B."/>
            <person name="Labbe J."/>
            <person name="Martin F.M."/>
        </authorList>
    </citation>
    <scope>NUCLEOTIDE SEQUENCE</scope>
    <source>
        <strain evidence="1">FP105234-sp</strain>
    </source>
</reference>
<dbReference type="EMBL" id="MU275859">
    <property type="protein sequence ID" value="KAI0050647.1"/>
    <property type="molecule type" value="Genomic_DNA"/>
</dbReference>
<dbReference type="Proteomes" id="UP000814033">
    <property type="component" value="Unassembled WGS sequence"/>
</dbReference>
<reference evidence="1" key="1">
    <citation type="submission" date="2021-02" db="EMBL/GenBank/DDBJ databases">
        <authorList>
            <consortium name="DOE Joint Genome Institute"/>
            <person name="Ahrendt S."/>
            <person name="Looney B.P."/>
            <person name="Miyauchi S."/>
            <person name="Morin E."/>
            <person name="Drula E."/>
            <person name="Courty P.E."/>
            <person name="Chicoki N."/>
            <person name="Fauchery L."/>
            <person name="Kohler A."/>
            <person name="Kuo A."/>
            <person name="Labutti K."/>
            <person name="Pangilinan J."/>
            <person name="Lipzen A."/>
            <person name="Riley R."/>
            <person name="Andreopoulos W."/>
            <person name="He G."/>
            <person name="Johnson J."/>
            <person name="Barry K.W."/>
            <person name="Grigoriev I.V."/>
            <person name="Nagy L."/>
            <person name="Hibbett D."/>
            <person name="Henrissat B."/>
            <person name="Matheny P.B."/>
            <person name="Labbe J."/>
            <person name="Martin F."/>
        </authorList>
    </citation>
    <scope>NUCLEOTIDE SEQUENCE</scope>
    <source>
        <strain evidence="1">FP105234-sp</strain>
    </source>
</reference>
<keyword evidence="2" id="KW-1185">Reference proteome</keyword>
<gene>
    <name evidence="1" type="ORF">FA95DRAFT_1535872</name>
</gene>
<feature type="non-terminal residue" evidence="1">
    <location>
        <position position="214"/>
    </location>
</feature>
<comment type="caution">
    <text evidence="1">The sequence shown here is derived from an EMBL/GenBank/DDBJ whole genome shotgun (WGS) entry which is preliminary data.</text>
</comment>
<evidence type="ECO:0000313" key="1">
    <source>
        <dbReference type="EMBL" id="KAI0050647.1"/>
    </source>
</evidence>
<name>A0ACB8S3D1_9AGAM</name>
<sequence>MAVSTTTPSILAITVAQTIAYITRPLMMRYPAATILKLRLALEANLTAHYAPSWVPTEPLRGSGRRCLTLSPASIPPRPIYSACVAAKVQWSEWIALLGGLEFDLFVDPGCVSVRFSQLSRQQSQIITIWSAAPAQEEAKAQVDDMSRELALQAQIRAQAAARRAPPTLAQRLLQDDEDEDELFAAIADEMREPTWMTPVLSKFPTTTTAAATT</sequence>
<organism evidence="1 2">
    <name type="scientific">Auriscalpium vulgare</name>
    <dbReference type="NCBI Taxonomy" id="40419"/>
    <lineage>
        <taxon>Eukaryota</taxon>
        <taxon>Fungi</taxon>
        <taxon>Dikarya</taxon>
        <taxon>Basidiomycota</taxon>
        <taxon>Agaricomycotina</taxon>
        <taxon>Agaricomycetes</taxon>
        <taxon>Russulales</taxon>
        <taxon>Auriscalpiaceae</taxon>
        <taxon>Auriscalpium</taxon>
    </lineage>
</organism>
<protein>
    <submittedName>
        <fullName evidence="1">Uncharacterized protein</fullName>
    </submittedName>
</protein>
<evidence type="ECO:0000313" key="2">
    <source>
        <dbReference type="Proteomes" id="UP000814033"/>
    </source>
</evidence>
<proteinExistence type="predicted"/>